<dbReference type="SUPFAM" id="SSF109715">
    <property type="entry name" value="DEK C-terminal domain"/>
    <property type="match status" value="1"/>
</dbReference>
<dbReference type="Proteomes" id="UP000054485">
    <property type="component" value="Unassembled WGS sequence"/>
</dbReference>
<feature type="domain" description="DEK-C" evidence="2">
    <location>
        <begin position="56"/>
        <end position="91"/>
    </location>
</feature>
<sequence>MTPPDSRMASGVFDNRSMSPAQSLGVSHQPFNGGIRTSTLSMATTVLAGPSLNPNPSDHELYNALRNFSSTQDLMTVTKKTAREAMAARFPALASRPQHHPDHSLSLHNLTEALIWRHKKKGTVADIREAAQLYHEPLCSEGTYLRSIAAGADDVDDVIEECNNVPTDASDEGIHLRKVVLELCSLGHRLRPGALDALALQLKHGLTSTAALMILTRAYDLIVKPYPLFPEGLADRDGY</sequence>
<organism evidence="3 4">
    <name type="scientific">Suillus luteus UH-Slu-Lm8-n1</name>
    <dbReference type="NCBI Taxonomy" id="930992"/>
    <lineage>
        <taxon>Eukaryota</taxon>
        <taxon>Fungi</taxon>
        <taxon>Dikarya</taxon>
        <taxon>Basidiomycota</taxon>
        <taxon>Agaricomycotina</taxon>
        <taxon>Agaricomycetes</taxon>
        <taxon>Agaricomycetidae</taxon>
        <taxon>Boletales</taxon>
        <taxon>Suillineae</taxon>
        <taxon>Suillaceae</taxon>
        <taxon>Suillus</taxon>
    </lineage>
</organism>
<dbReference type="InParanoid" id="A0A0C9ZR04"/>
<gene>
    <name evidence="3" type="ORF">CY34DRAFT_19597</name>
</gene>
<dbReference type="InterPro" id="IPR014876">
    <property type="entry name" value="DEK_C"/>
</dbReference>
<keyword evidence="4" id="KW-1185">Reference proteome</keyword>
<accession>A0A0C9ZR04</accession>
<dbReference type="OrthoDB" id="370884at2759"/>
<reference evidence="3 4" key="1">
    <citation type="submission" date="2014-04" db="EMBL/GenBank/DDBJ databases">
        <authorList>
            <consortium name="DOE Joint Genome Institute"/>
            <person name="Kuo A."/>
            <person name="Ruytinx J."/>
            <person name="Rineau F."/>
            <person name="Colpaert J."/>
            <person name="Kohler A."/>
            <person name="Nagy L.G."/>
            <person name="Floudas D."/>
            <person name="Copeland A."/>
            <person name="Barry K.W."/>
            <person name="Cichocki N."/>
            <person name="Veneault-Fourrey C."/>
            <person name="LaButti K."/>
            <person name="Lindquist E.A."/>
            <person name="Lipzen A."/>
            <person name="Lundell T."/>
            <person name="Morin E."/>
            <person name="Murat C."/>
            <person name="Sun H."/>
            <person name="Tunlid A."/>
            <person name="Henrissat B."/>
            <person name="Grigoriev I.V."/>
            <person name="Hibbett D.S."/>
            <person name="Martin F."/>
            <person name="Nordberg H.P."/>
            <person name="Cantor M.N."/>
            <person name="Hua S.X."/>
        </authorList>
    </citation>
    <scope>NUCLEOTIDE SEQUENCE [LARGE SCALE GENOMIC DNA]</scope>
    <source>
        <strain evidence="3 4">UH-Slu-Lm8-n1</strain>
    </source>
</reference>
<proteinExistence type="predicted"/>
<evidence type="ECO:0000259" key="2">
    <source>
        <dbReference type="Pfam" id="PF08766"/>
    </source>
</evidence>
<reference evidence="4" key="2">
    <citation type="submission" date="2015-01" db="EMBL/GenBank/DDBJ databases">
        <title>Evolutionary Origins and Diversification of the Mycorrhizal Mutualists.</title>
        <authorList>
            <consortium name="DOE Joint Genome Institute"/>
            <consortium name="Mycorrhizal Genomics Consortium"/>
            <person name="Kohler A."/>
            <person name="Kuo A."/>
            <person name="Nagy L.G."/>
            <person name="Floudas D."/>
            <person name="Copeland A."/>
            <person name="Barry K.W."/>
            <person name="Cichocki N."/>
            <person name="Veneault-Fourrey C."/>
            <person name="LaButti K."/>
            <person name="Lindquist E.A."/>
            <person name="Lipzen A."/>
            <person name="Lundell T."/>
            <person name="Morin E."/>
            <person name="Murat C."/>
            <person name="Riley R."/>
            <person name="Ohm R."/>
            <person name="Sun H."/>
            <person name="Tunlid A."/>
            <person name="Henrissat B."/>
            <person name="Grigoriev I.V."/>
            <person name="Hibbett D.S."/>
            <person name="Martin F."/>
        </authorList>
    </citation>
    <scope>NUCLEOTIDE SEQUENCE [LARGE SCALE GENOMIC DNA]</scope>
    <source>
        <strain evidence="4">UH-Slu-Lm8-n1</strain>
    </source>
</reference>
<dbReference type="EMBL" id="KN836675">
    <property type="protein sequence ID" value="KIK31761.1"/>
    <property type="molecule type" value="Genomic_DNA"/>
</dbReference>
<dbReference type="STRING" id="930992.A0A0C9ZR04"/>
<dbReference type="AlphaFoldDB" id="A0A0C9ZR04"/>
<dbReference type="HOGENOM" id="CLU_1161803_0_0_1"/>
<evidence type="ECO:0000313" key="3">
    <source>
        <dbReference type="EMBL" id="KIK31761.1"/>
    </source>
</evidence>
<evidence type="ECO:0000313" key="4">
    <source>
        <dbReference type="Proteomes" id="UP000054485"/>
    </source>
</evidence>
<protein>
    <recommendedName>
        <fullName evidence="2">DEK-C domain-containing protein</fullName>
    </recommendedName>
</protein>
<dbReference type="Gene3D" id="1.10.10.60">
    <property type="entry name" value="Homeodomain-like"/>
    <property type="match status" value="1"/>
</dbReference>
<evidence type="ECO:0000256" key="1">
    <source>
        <dbReference type="SAM" id="MobiDB-lite"/>
    </source>
</evidence>
<name>A0A0C9ZR04_9AGAM</name>
<feature type="compositionally biased region" description="Polar residues" evidence="1">
    <location>
        <begin position="16"/>
        <end position="30"/>
    </location>
</feature>
<feature type="region of interest" description="Disordered" evidence="1">
    <location>
        <begin position="1"/>
        <end position="30"/>
    </location>
</feature>
<dbReference type="Pfam" id="PF08766">
    <property type="entry name" value="DEK_C"/>
    <property type="match status" value="1"/>
</dbReference>